<keyword evidence="4" id="KW-0456">Lyase</keyword>
<dbReference type="InterPro" id="IPR001926">
    <property type="entry name" value="TrpB-like_PALP"/>
</dbReference>
<accession>A0ABY6BEU1</accession>
<dbReference type="Proteomes" id="UP001064632">
    <property type="component" value="Chromosome"/>
</dbReference>
<dbReference type="HAMAP" id="MF_00163">
    <property type="entry name" value="Pep_deformylase"/>
    <property type="match status" value="1"/>
</dbReference>
<dbReference type="Pfam" id="PF01327">
    <property type="entry name" value="Pep_deformylase"/>
    <property type="match status" value="1"/>
</dbReference>
<evidence type="ECO:0000313" key="7">
    <source>
        <dbReference type="EMBL" id="UXI68556.1"/>
    </source>
</evidence>
<protein>
    <recommendedName>
        <fullName evidence="5">Peptide deformylase</fullName>
        <shortName evidence="5">PDF</shortName>
        <ecNumber evidence="5">3.5.1.88</ecNumber>
    </recommendedName>
    <alternativeName>
        <fullName evidence="5">Polypeptide deformylase</fullName>
    </alternativeName>
</protein>
<dbReference type="SUPFAM" id="SSF56420">
    <property type="entry name" value="Peptide deformylase"/>
    <property type="match status" value="1"/>
</dbReference>
<name>A0ABY6BEU1_9GAMM</name>
<evidence type="ECO:0000256" key="2">
    <source>
        <dbReference type="ARBA" id="ARBA00010759"/>
    </source>
</evidence>
<evidence type="ECO:0000256" key="1">
    <source>
        <dbReference type="ARBA" id="ARBA00001933"/>
    </source>
</evidence>
<dbReference type="SUPFAM" id="SSF53686">
    <property type="entry name" value="Tryptophan synthase beta subunit-like PLP-dependent enzymes"/>
    <property type="match status" value="1"/>
</dbReference>
<evidence type="ECO:0000256" key="5">
    <source>
        <dbReference type="HAMAP-Rule" id="MF_00163"/>
    </source>
</evidence>
<keyword evidence="5" id="KW-0408">Iron</keyword>
<keyword evidence="3" id="KW-0663">Pyridoxal phosphate</keyword>
<keyword evidence="5" id="KW-0648">Protein biosynthesis</keyword>
<feature type="binding site" evidence="5">
    <location>
        <position position="103"/>
    </location>
    <ligand>
        <name>Fe cation</name>
        <dbReference type="ChEBI" id="CHEBI:24875"/>
    </ligand>
</feature>
<keyword evidence="5" id="KW-0479">Metal-binding</keyword>
<dbReference type="InterPro" id="IPR023635">
    <property type="entry name" value="Peptide_deformylase"/>
</dbReference>
<feature type="active site" evidence="5">
    <location>
        <position position="147"/>
    </location>
</feature>
<dbReference type="EC" id="3.5.1.88" evidence="5"/>
<dbReference type="PANTHER" id="PTHR48078:SF17">
    <property type="entry name" value="THREONINE DEHYDRATASE"/>
    <property type="match status" value="1"/>
</dbReference>
<evidence type="ECO:0000256" key="3">
    <source>
        <dbReference type="ARBA" id="ARBA00022898"/>
    </source>
</evidence>
<comment type="similarity">
    <text evidence="2 5">Belongs to the polypeptide deformylase family.</text>
</comment>
<feature type="binding site" evidence="5">
    <location>
        <position position="146"/>
    </location>
    <ligand>
        <name>Fe cation</name>
        <dbReference type="ChEBI" id="CHEBI:24875"/>
    </ligand>
</feature>
<dbReference type="InterPro" id="IPR050147">
    <property type="entry name" value="Ser/Thr_Dehydratase"/>
</dbReference>
<evidence type="ECO:0000259" key="6">
    <source>
        <dbReference type="Pfam" id="PF00291"/>
    </source>
</evidence>
<dbReference type="PANTHER" id="PTHR48078">
    <property type="entry name" value="THREONINE DEHYDRATASE, MITOCHONDRIAL-RELATED"/>
    <property type="match status" value="1"/>
</dbReference>
<comment type="cofactor">
    <cofactor evidence="5">
        <name>Fe(2+)</name>
        <dbReference type="ChEBI" id="CHEBI:29033"/>
    </cofactor>
    <text evidence="5">Binds 1 Fe(2+) ion.</text>
</comment>
<gene>
    <name evidence="5" type="primary">def</name>
    <name evidence="7" type="ORF">N4264_02565</name>
</gene>
<comment type="function">
    <text evidence="5">Removes the formyl group from the N-terminal Met of newly synthesized proteins. Requires at least a dipeptide for an efficient rate of reaction. N-terminal L-methionine is a prerequisite for activity but the enzyme has broad specificity at other positions.</text>
</comment>
<dbReference type="Pfam" id="PF00291">
    <property type="entry name" value="PALP"/>
    <property type="match status" value="1"/>
</dbReference>
<feature type="domain" description="Tryptophan synthase beta chain-like PALP" evidence="6">
    <location>
        <begin position="211"/>
        <end position="486"/>
    </location>
</feature>
<comment type="cofactor">
    <cofactor evidence="1">
        <name>pyridoxal 5'-phosphate</name>
        <dbReference type="ChEBI" id="CHEBI:597326"/>
    </cofactor>
</comment>
<dbReference type="Gene3D" id="3.40.50.1100">
    <property type="match status" value="2"/>
</dbReference>
<evidence type="ECO:0000256" key="4">
    <source>
        <dbReference type="ARBA" id="ARBA00023239"/>
    </source>
</evidence>
<dbReference type="PRINTS" id="PR01576">
    <property type="entry name" value="PDEFORMYLASE"/>
</dbReference>
<organism evidence="7 8">
    <name type="scientific">Tahibacter amnicola</name>
    <dbReference type="NCBI Taxonomy" id="2976241"/>
    <lineage>
        <taxon>Bacteria</taxon>
        <taxon>Pseudomonadati</taxon>
        <taxon>Pseudomonadota</taxon>
        <taxon>Gammaproteobacteria</taxon>
        <taxon>Lysobacterales</taxon>
        <taxon>Rhodanobacteraceae</taxon>
        <taxon>Tahibacter</taxon>
    </lineage>
</organism>
<keyword evidence="8" id="KW-1185">Reference proteome</keyword>
<dbReference type="InterPro" id="IPR036052">
    <property type="entry name" value="TrpB-like_PALP_sf"/>
</dbReference>
<reference evidence="7" key="1">
    <citation type="submission" date="2022-09" db="EMBL/GenBank/DDBJ databases">
        <title>Tahibacter sp. nov., isolated from a fresh water.</title>
        <authorList>
            <person name="Baek J.H."/>
            <person name="Lee J.K."/>
            <person name="Kim J.M."/>
            <person name="Jeon C.O."/>
        </authorList>
    </citation>
    <scope>NUCLEOTIDE SEQUENCE</scope>
    <source>
        <strain evidence="7">W38</strain>
    </source>
</reference>
<keyword evidence="5" id="KW-0378">Hydrolase</keyword>
<dbReference type="RefSeq" id="WP_261695514.1">
    <property type="nucleotide sequence ID" value="NZ_CP104694.1"/>
</dbReference>
<sequence length="515" mass="54355">MPPSTAPLYAAPWPVLENGDARLRRRCAPVATADAGLERDIAVLAATLGEFRDRHGYGRAIAAPQVGLDRRLVVMDLGAGPIALVNPEITWRSAETDEYWDDCFSLPDCVVRVRRHRHISVAFRDAQFRRRAWERLPADVSELLQHEIDHLDGCLMTDRAVGEAAIQPIARRAHLVGPQRPAHRLQLSRIRAAAAAIDPVFLQSRQYMSAPLSAVAGATVTLKDETDNPIGCFKGRGATYFLAEYHARGGRGPLVCASAGNFGQALAYAARRYGIAVIVYAATTANAKKVERMRALGAEVRLASSDFDAAKAIARHAAAAAGALMVEDGREAAISEGAGTIASELFADDPALDAVLVPLGNGALLNGMARWIKAASPGTRVIGVCSQGASAMADSWRGGRLVAHAGVDTIADGIAVRQPIPEALADMHGLVDEVVLVDDATTLRAMRELHAAHGLCVEPSAAVGLAAVLAARASFAGRHVATVLTGANLTPSQRETWFGDAAPAAPASTCKETAP</sequence>
<dbReference type="InterPro" id="IPR036821">
    <property type="entry name" value="Peptide_deformylase_sf"/>
</dbReference>
<dbReference type="CDD" id="cd00487">
    <property type="entry name" value="Pep_deformylase"/>
    <property type="match status" value="1"/>
</dbReference>
<feature type="binding site" evidence="5">
    <location>
        <position position="150"/>
    </location>
    <ligand>
        <name>Fe cation</name>
        <dbReference type="ChEBI" id="CHEBI:24875"/>
    </ligand>
</feature>
<dbReference type="EMBL" id="CP104694">
    <property type="protein sequence ID" value="UXI68556.1"/>
    <property type="molecule type" value="Genomic_DNA"/>
</dbReference>
<proteinExistence type="inferred from homology"/>
<comment type="catalytic activity">
    <reaction evidence="5">
        <text>N-terminal N-formyl-L-methionyl-[peptide] + H2O = N-terminal L-methionyl-[peptide] + formate</text>
        <dbReference type="Rhea" id="RHEA:24420"/>
        <dbReference type="Rhea" id="RHEA-COMP:10639"/>
        <dbReference type="Rhea" id="RHEA-COMP:10640"/>
        <dbReference type="ChEBI" id="CHEBI:15377"/>
        <dbReference type="ChEBI" id="CHEBI:15740"/>
        <dbReference type="ChEBI" id="CHEBI:49298"/>
        <dbReference type="ChEBI" id="CHEBI:64731"/>
        <dbReference type="EC" id="3.5.1.88"/>
    </reaction>
</comment>
<evidence type="ECO:0000313" key="8">
    <source>
        <dbReference type="Proteomes" id="UP001064632"/>
    </source>
</evidence>
<dbReference type="Gene3D" id="3.90.45.10">
    <property type="entry name" value="Peptide deformylase"/>
    <property type="match status" value="1"/>
</dbReference>